<feature type="region of interest" description="Disordered" evidence="1">
    <location>
        <begin position="16"/>
        <end position="49"/>
    </location>
</feature>
<keyword evidence="3" id="KW-1185">Reference proteome</keyword>
<evidence type="ECO:0000256" key="1">
    <source>
        <dbReference type="SAM" id="MobiDB-lite"/>
    </source>
</evidence>
<organism evidence="2 3">
    <name type="scientific">Zootermopsis nevadensis</name>
    <name type="common">Dampwood termite</name>
    <dbReference type="NCBI Taxonomy" id="136037"/>
    <lineage>
        <taxon>Eukaryota</taxon>
        <taxon>Metazoa</taxon>
        <taxon>Ecdysozoa</taxon>
        <taxon>Arthropoda</taxon>
        <taxon>Hexapoda</taxon>
        <taxon>Insecta</taxon>
        <taxon>Pterygota</taxon>
        <taxon>Neoptera</taxon>
        <taxon>Polyneoptera</taxon>
        <taxon>Dictyoptera</taxon>
        <taxon>Blattodea</taxon>
        <taxon>Blattoidea</taxon>
        <taxon>Termitoidae</taxon>
        <taxon>Termopsidae</taxon>
        <taxon>Zootermopsis</taxon>
    </lineage>
</organism>
<protein>
    <submittedName>
        <fullName evidence="2">Uncharacterized protein</fullName>
    </submittedName>
</protein>
<feature type="compositionally biased region" description="Basic and acidic residues" evidence="1">
    <location>
        <begin position="37"/>
        <end position="49"/>
    </location>
</feature>
<name>A0A067RD63_ZOONE</name>
<dbReference type="AlphaFoldDB" id="A0A067RD63"/>
<dbReference type="InParanoid" id="A0A067RD63"/>
<evidence type="ECO:0000313" key="2">
    <source>
        <dbReference type="EMBL" id="KDR21821.1"/>
    </source>
</evidence>
<gene>
    <name evidence="2" type="ORF">L798_02623</name>
</gene>
<sequence length="105" mass="11411">MMDEANQFLGLLRTDSLSKSSSGSRRPHNGSRIVGKSSKDAKTNGHSERWCHTSRRAIQTEASLGSNALHLPYSSDLTPSDRALFDKMDSTACCAPSQALKMAQI</sequence>
<proteinExistence type="predicted"/>
<reference evidence="2 3" key="1">
    <citation type="journal article" date="2014" name="Nat. Commun.">
        <title>Molecular traces of alternative social organization in a termite genome.</title>
        <authorList>
            <person name="Terrapon N."/>
            <person name="Li C."/>
            <person name="Robertson H.M."/>
            <person name="Ji L."/>
            <person name="Meng X."/>
            <person name="Booth W."/>
            <person name="Chen Z."/>
            <person name="Childers C.P."/>
            <person name="Glastad K.M."/>
            <person name="Gokhale K."/>
            <person name="Gowin J."/>
            <person name="Gronenberg W."/>
            <person name="Hermansen R.A."/>
            <person name="Hu H."/>
            <person name="Hunt B.G."/>
            <person name="Huylmans A.K."/>
            <person name="Khalil S.M."/>
            <person name="Mitchell R.D."/>
            <person name="Munoz-Torres M.C."/>
            <person name="Mustard J.A."/>
            <person name="Pan H."/>
            <person name="Reese J.T."/>
            <person name="Scharf M.E."/>
            <person name="Sun F."/>
            <person name="Vogel H."/>
            <person name="Xiao J."/>
            <person name="Yang W."/>
            <person name="Yang Z."/>
            <person name="Yang Z."/>
            <person name="Zhou J."/>
            <person name="Zhu J."/>
            <person name="Brent C.S."/>
            <person name="Elsik C.G."/>
            <person name="Goodisman M.A."/>
            <person name="Liberles D.A."/>
            <person name="Roe R.M."/>
            <person name="Vargo E.L."/>
            <person name="Vilcinskas A."/>
            <person name="Wang J."/>
            <person name="Bornberg-Bauer E."/>
            <person name="Korb J."/>
            <person name="Zhang G."/>
            <person name="Liebig J."/>
        </authorList>
    </citation>
    <scope>NUCLEOTIDE SEQUENCE [LARGE SCALE GENOMIC DNA]</scope>
    <source>
        <tissue evidence="2">Whole organism</tissue>
    </source>
</reference>
<dbReference type="EMBL" id="KK852538">
    <property type="protein sequence ID" value="KDR21821.1"/>
    <property type="molecule type" value="Genomic_DNA"/>
</dbReference>
<accession>A0A067RD63</accession>
<dbReference type="Proteomes" id="UP000027135">
    <property type="component" value="Unassembled WGS sequence"/>
</dbReference>
<evidence type="ECO:0000313" key="3">
    <source>
        <dbReference type="Proteomes" id="UP000027135"/>
    </source>
</evidence>